<dbReference type="EMBL" id="QTSX02002155">
    <property type="protein sequence ID" value="KAJ9078266.1"/>
    <property type="molecule type" value="Genomic_DNA"/>
</dbReference>
<accession>A0ACC2TV74</accession>
<gene>
    <name evidence="1" type="ORF">DSO57_1008395</name>
</gene>
<reference evidence="1" key="1">
    <citation type="submission" date="2022-04" db="EMBL/GenBank/DDBJ databases">
        <title>Genome of the entomopathogenic fungus Entomophthora muscae.</title>
        <authorList>
            <person name="Elya C."/>
            <person name="Lovett B.R."/>
            <person name="Lee E."/>
            <person name="Macias A.M."/>
            <person name="Hajek A.E."/>
            <person name="De Bivort B.L."/>
            <person name="Kasson M.T."/>
            <person name="De Fine Licht H.H."/>
            <person name="Stajich J.E."/>
        </authorList>
    </citation>
    <scope>NUCLEOTIDE SEQUENCE</scope>
    <source>
        <strain evidence="1">Berkeley</strain>
    </source>
</reference>
<dbReference type="Proteomes" id="UP001165960">
    <property type="component" value="Unassembled WGS sequence"/>
</dbReference>
<name>A0ACC2TV74_9FUNG</name>
<sequence>MVCQTQVNRNTGKSLYELVYGHKSAIVNTTAGPQLPLPKKVPDNSDPDIQCDRKGQEYKEKERVEREAIPLQQERFQVGDKIWVINKNIIRAQNALDN</sequence>
<proteinExistence type="predicted"/>
<evidence type="ECO:0000313" key="2">
    <source>
        <dbReference type="Proteomes" id="UP001165960"/>
    </source>
</evidence>
<organism evidence="1 2">
    <name type="scientific">Entomophthora muscae</name>
    <dbReference type="NCBI Taxonomy" id="34485"/>
    <lineage>
        <taxon>Eukaryota</taxon>
        <taxon>Fungi</taxon>
        <taxon>Fungi incertae sedis</taxon>
        <taxon>Zoopagomycota</taxon>
        <taxon>Entomophthoromycotina</taxon>
        <taxon>Entomophthoromycetes</taxon>
        <taxon>Entomophthorales</taxon>
        <taxon>Entomophthoraceae</taxon>
        <taxon>Entomophthora</taxon>
    </lineage>
</organism>
<evidence type="ECO:0000313" key="1">
    <source>
        <dbReference type="EMBL" id="KAJ9078266.1"/>
    </source>
</evidence>
<protein>
    <submittedName>
        <fullName evidence="1">Uncharacterized protein</fullName>
    </submittedName>
</protein>
<comment type="caution">
    <text evidence="1">The sequence shown here is derived from an EMBL/GenBank/DDBJ whole genome shotgun (WGS) entry which is preliminary data.</text>
</comment>
<keyword evidence="2" id="KW-1185">Reference proteome</keyword>